<keyword evidence="3" id="KW-1185">Reference proteome</keyword>
<evidence type="ECO:0000313" key="1">
    <source>
        <dbReference type="EMBL" id="GFS37544.1"/>
    </source>
</evidence>
<protein>
    <submittedName>
        <fullName evidence="2">Uncharacterized protein</fullName>
    </submittedName>
</protein>
<gene>
    <name evidence="2" type="ORF">NPIL_147391</name>
    <name evidence="1" type="ORF">NPIL_343891</name>
</gene>
<dbReference type="EMBL" id="BMAW01088985">
    <property type="protein sequence ID" value="GFS37544.1"/>
    <property type="molecule type" value="Genomic_DNA"/>
</dbReference>
<reference evidence="2" key="1">
    <citation type="submission" date="2020-08" db="EMBL/GenBank/DDBJ databases">
        <title>Multicomponent nature underlies the extraordinary mechanical properties of spider dragline silk.</title>
        <authorList>
            <person name="Kono N."/>
            <person name="Nakamura H."/>
            <person name="Mori M."/>
            <person name="Yoshida Y."/>
            <person name="Ohtoshi R."/>
            <person name="Malay A.D."/>
            <person name="Moran D.A.P."/>
            <person name="Tomita M."/>
            <person name="Numata K."/>
            <person name="Arakawa K."/>
        </authorList>
    </citation>
    <scope>NUCLEOTIDE SEQUENCE</scope>
</reference>
<proteinExistence type="predicted"/>
<comment type="caution">
    <text evidence="2">The sequence shown here is derived from an EMBL/GenBank/DDBJ whole genome shotgun (WGS) entry which is preliminary data.</text>
</comment>
<dbReference type="AlphaFoldDB" id="A0A8X6TWV7"/>
<evidence type="ECO:0000313" key="3">
    <source>
        <dbReference type="Proteomes" id="UP000887013"/>
    </source>
</evidence>
<name>A0A8X6TWV7_NEPPI</name>
<dbReference type="Proteomes" id="UP000887013">
    <property type="component" value="Unassembled WGS sequence"/>
</dbReference>
<organism evidence="2 3">
    <name type="scientific">Nephila pilipes</name>
    <name type="common">Giant wood spider</name>
    <name type="synonym">Nephila maculata</name>
    <dbReference type="NCBI Taxonomy" id="299642"/>
    <lineage>
        <taxon>Eukaryota</taxon>
        <taxon>Metazoa</taxon>
        <taxon>Ecdysozoa</taxon>
        <taxon>Arthropoda</taxon>
        <taxon>Chelicerata</taxon>
        <taxon>Arachnida</taxon>
        <taxon>Araneae</taxon>
        <taxon>Araneomorphae</taxon>
        <taxon>Entelegynae</taxon>
        <taxon>Araneoidea</taxon>
        <taxon>Nephilidae</taxon>
        <taxon>Nephila</taxon>
    </lineage>
</organism>
<accession>A0A8X6TWV7</accession>
<sequence length="104" mass="11914">MTYKNASRDWGIHWVWSPSFDSFPLPTTKKLTKTREENLATHIKVTNRLNLLGVFGKTYLKAITYDARNCPTVDLYPASIPSRAKQYSSRESITEVLEAPNDYS</sequence>
<evidence type="ECO:0000313" key="2">
    <source>
        <dbReference type="EMBL" id="GFT65184.1"/>
    </source>
</evidence>
<dbReference type="EMBL" id="BMAW01019777">
    <property type="protein sequence ID" value="GFT65184.1"/>
    <property type="molecule type" value="Genomic_DNA"/>
</dbReference>